<comment type="caution">
    <text evidence="1">The sequence shown here is derived from an EMBL/GenBank/DDBJ whole genome shotgun (WGS) entry which is preliminary data.</text>
</comment>
<sequence length="136" mass="16287">MELSKETAILLRNVKIDNLNTLQEIEELCKDIDDINIIEPLFRVFENNPDFDFGNPGNLVRIIERYYTNPLYEQELYKSVERKPTAYNLWLLNRLMNTFEEEQKRRGIELLEKVVNTLNTSEDVQEWAKEFLEEQT</sequence>
<dbReference type="RefSeq" id="WP_269098153.1">
    <property type="nucleotide sequence ID" value="NZ_JAPUAC010000002.1"/>
</dbReference>
<gene>
    <name evidence="1" type="ORF">O1422_04845</name>
</gene>
<name>A0ABD4VPR1_BACFG</name>
<protein>
    <recommendedName>
        <fullName evidence="3">HEAT repeat domain-containing protein</fullName>
    </recommendedName>
</protein>
<dbReference type="EMBL" id="JAPUAC010000002">
    <property type="protein sequence ID" value="MCZ2653489.1"/>
    <property type="molecule type" value="Genomic_DNA"/>
</dbReference>
<dbReference type="AlphaFoldDB" id="A0ABD4VPR1"/>
<dbReference type="Proteomes" id="UP001075704">
    <property type="component" value="Unassembled WGS sequence"/>
</dbReference>
<proteinExistence type="predicted"/>
<accession>A0ABD4VPR1</accession>
<evidence type="ECO:0000313" key="2">
    <source>
        <dbReference type="Proteomes" id="UP001075704"/>
    </source>
</evidence>
<evidence type="ECO:0000313" key="1">
    <source>
        <dbReference type="EMBL" id="MCZ2653489.1"/>
    </source>
</evidence>
<evidence type="ECO:0008006" key="3">
    <source>
        <dbReference type="Google" id="ProtNLM"/>
    </source>
</evidence>
<reference evidence="1" key="1">
    <citation type="submission" date="2022-12" db="EMBL/GenBank/DDBJ databases">
        <title>Development of a Multilocus Sequence Typing Scheme for Bacteroides fragilis Based on Whole Genome Sequencing Data and Clinical Application.</title>
        <authorList>
            <person name="Nielsen F.D."/>
            <person name="Justesen U.S."/>
        </authorList>
    </citation>
    <scope>NUCLEOTIDE SEQUENCE</scope>
    <source>
        <strain evidence="1">BF_BC_ODE_DK_2015_2</strain>
    </source>
</reference>
<organism evidence="1 2">
    <name type="scientific">Bacteroides fragilis</name>
    <dbReference type="NCBI Taxonomy" id="817"/>
    <lineage>
        <taxon>Bacteria</taxon>
        <taxon>Pseudomonadati</taxon>
        <taxon>Bacteroidota</taxon>
        <taxon>Bacteroidia</taxon>
        <taxon>Bacteroidales</taxon>
        <taxon>Bacteroidaceae</taxon>
        <taxon>Bacteroides</taxon>
    </lineage>
</organism>